<feature type="region of interest" description="Disordered" evidence="1">
    <location>
        <begin position="555"/>
        <end position="580"/>
    </location>
</feature>
<evidence type="ECO:0000313" key="2">
    <source>
        <dbReference type="EMBL" id="CAG7562067.1"/>
    </source>
</evidence>
<comment type="caution">
    <text evidence="2">The sequence shown here is derived from an EMBL/GenBank/DDBJ whole genome shotgun (WGS) entry which is preliminary data.</text>
</comment>
<organism evidence="2 3">
    <name type="scientific">Fusarium equiseti</name>
    <name type="common">Fusarium scirpi</name>
    <dbReference type="NCBI Taxonomy" id="61235"/>
    <lineage>
        <taxon>Eukaryota</taxon>
        <taxon>Fungi</taxon>
        <taxon>Dikarya</taxon>
        <taxon>Ascomycota</taxon>
        <taxon>Pezizomycotina</taxon>
        <taxon>Sordariomycetes</taxon>
        <taxon>Hypocreomycetidae</taxon>
        <taxon>Hypocreales</taxon>
        <taxon>Nectriaceae</taxon>
        <taxon>Fusarium</taxon>
        <taxon>Fusarium incarnatum-equiseti species complex</taxon>
    </lineage>
</organism>
<protein>
    <submittedName>
        <fullName evidence="2">Uncharacterized protein</fullName>
    </submittedName>
</protein>
<name>A0A8J2IX88_FUSEQ</name>
<feature type="region of interest" description="Disordered" evidence="1">
    <location>
        <begin position="347"/>
        <end position="540"/>
    </location>
</feature>
<feature type="region of interest" description="Disordered" evidence="1">
    <location>
        <begin position="1"/>
        <end position="21"/>
    </location>
</feature>
<sequence>MDNQNKNQKKTEAKSGAPGVPYLLSYRLRPSYFDIHPIDHRLSMRPASWSTPSLEPPPGKPYDYFTLEETSREHGPSQLPPLTPSSRKRKHDSISTSSPPSSPEASRAVPEQEFKRSTIPSWNDLGPRDDDKLSGDLFGRVSAPPPTPRLPTATLSRQEPAAPSQEREEYQSPTLLERSQAFEKAFEKQQREDLGLASAKPSLSQDLEKKMLTSLKSYDLNMQKLAKDIDEHCDRIRERFDRLKKEKHERCARRDNAIAGPSQGQEKKTSLSPSAQNLTVHDREKAILVRFRHLARRHRYEKMHRECSGYSGNAIAGPSREREQMVSPSPNLDEMIRQEREKLRQLDRSVAVWKPSPNPRSRLPSPDHNDPVSQTPETPKQQYREGIDDSVATPSQKQETKTPAYDDDFSEMIEQQRRFEERKQKSSLNLNSSDAFEMSEKEAREETEATISEPSQEAEKKASSDNDTVVELEKDLGESQDSLPASPSSSQGQKKKRPSVSDHEKSFFEHFEKMRKHIRESVEREKKRRKKSPDRSFEECMNELYPADSEIWKIDDEPLQVQSSKPVESRSNKDLGNGSFPSFDEYLDRRLEESINDVSKGSAPFAGMSPFLTMPPYSTMTPMRPVPPMAPTTPLAGMPPMPAMPTFPTMPLIPPMPPFPTISAMPDDLFDLGPLRWPISRPACLGLPGFMPYHAVCLATSRDHKQWIPETESLEAVSDKPFNEWVDITGVREFIHHEISSIGTHKVTIEACRVKGERNVRLMAFVLKKDNPWILSIYELSHSLARISGRLSSMGIDDVKVEVWETDFHLMIV</sequence>
<dbReference type="Proteomes" id="UP000693738">
    <property type="component" value="Unassembled WGS sequence"/>
</dbReference>
<feature type="compositionally biased region" description="Basic and acidic residues" evidence="1">
    <location>
        <begin position="414"/>
        <end position="424"/>
    </location>
</feature>
<feature type="region of interest" description="Disordered" evidence="1">
    <location>
        <begin position="309"/>
        <end position="332"/>
    </location>
</feature>
<feature type="compositionally biased region" description="Polar residues" evidence="1">
    <location>
        <begin position="371"/>
        <end position="381"/>
    </location>
</feature>
<feature type="compositionally biased region" description="Basic and acidic residues" evidence="1">
    <location>
        <begin position="438"/>
        <end position="447"/>
    </location>
</feature>
<proteinExistence type="predicted"/>
<reference evidence="2" key="1">
    <citation type="submission" date="2021-05" db="EMBL/GenBank/DDBJ databases">
        <authorList>
            <person name="Khan N."/>
        </authorList>
    </citation>
    <scope>NUCLEOTIDE SEQUENCE</scope>
</reference>
<dbReference type="EMBL" id="CAJSTJ010000145">
    <property type="protein sequence ID" value="CAG7562067.1"/>
    <property type="molecule type" value="Genomic_DNA"/>
</dbReference>
<accession>A0A8J2IX88</accession>
<feature type="compositionally biased region" description="Basic and acidic residues" evidence="1">
    <location>
        <begin position="499"/>
        <end position="512"/>
    </location>
</feature>
<evidence type="ECO:0000256" key="1">
    <source>
        <dbReference type="SAM" id="MobiDB-lite"/>
    </source>
</evidence>
<feature type="compositionally biased region" description="Low complexity" evidence="1">
    <location>
        <begin position="94"/>
        <end position="106"/>
    </location>
</feature>
<feature type="compositionally biased region" description="Polar residues" evidence="1">
    <location>
        <begin position="270"/>
        <end position="279"/>
    </location>
</feature>
<feature type="compositionally biased region" description="Basic and acidic residues" evidence="1">
    <location>
        <begin position="180"/>
        <end position="193"/>
    </location>
</feature>
<feature type="compositionally biased region" description="Low complexity" evidence="1">
    <location>
        <begin position="479"/>
        <end position="491"/>
    </location>
</feature>
<evidence type="ECO:0000313" key="3">
    <source>
        <dbReference type="Proteomes" id="UP000693738"/>
    </source>
</evidence>
<gene>
    <name evidence="2" type="ORF">FEQUK3_LOCUS7778</name>
</gene>
<feature type="region of interest" description="Disordered" evidence="1">
    <location>
        <begin position="45"/>
        <end position="193"/>
    </location>
</feature>
<dbReference type="AlphaFoldDB" id="A0A8J2IX88"/>
<feature type="region of interest" description="Disordered" evidence="1">
    <location>
        <begin position="251"/>
        <end position="279"/>
    </location>
</feature>